<dbReference type="Proteomes" id="UP000824469">
    <property type="component" value="Unassembled WGS sequence"/>
</dbReference>
<evidence type="ECO:0000256" key="1">
    <source>
        <dbReference type="SAM" id="MobiDB-lite"/>
    </source>
</evidence>
<evidence type="ECO:0000313" key="2">
    <source>
        <dbReference type="EMBL" id="KAH9324287.1"/>
    </source>
</evidence>
<feature type="non-terminal residue" evidence="2">
    <location>
        <position position="1"/>
    </location>
</feature>
<comment type="caution">
    <text evidence="2">The sequence shown here is derived from an EMBL/GenBank/DDBJ whole genome shotgun (WGS) entry which is preliminary data.</text>
</comment>
<proteinExistence type="predicted"/>
<feature type="compositionally biased region" description="Basic and acidic residues" evidence="1">
    <location>
        <begin position="28"/>
        <end position="63"/>
    </location>
</feature>
<reference evidence="2 3" key="1">
    <citation type="journal article" date="2021" name="Nat. Plants">
        <title>The Taxus genome provides insights into paclitaxel biosynthesis.</title>
        <authorList>
            <person name="Xiong X."/>
            <person name="Gou J."/>
            <person name="Liao Q."/>
            <person name="Li Y."/>
            <person name="Zhou Q."/>
            <person name="Bi G."/>
            <person name="Li C."/>
            <person name="Du R."/>
            <person name="Wang X."/>
            <person name="Sun T."/>
            <person name="Guo L."/>
            <person name="Liang H."/>
            <person name="Lu P."/>
            <person name="Wu Y."/>
            <person name="Zhang Z."/>
            <person name="Ro D.K."/>
            <person name="Shang Y."/>
            <person name="Huang S."/>
            <person name="Yan J."/>
        </authorList>
    </citation>
    <scope>NUCLEOTIDE SEQUENCE [LARGE SCALE GENOMIC DNA]</scope>
    <source>
        <strain evidence="2">Ta-2019</strain>
    </source>
</reference>
<organism evidence="2 3">
    <name type="scientific">Taxus chinensis</name>
    <name type="common">Chinese yew</name>
    <name type="synonym">Taxus wallichiana var. chinensis</name>
    <dbReference type="NCBI Taxonomy" id="29808"/>
    <lineage>
        <taxon>Eukaryota</taxon>
        <taxon>Viridiplantae</taxon>
        <taxon>Streptophyta</taxon>
        <taxon>Embryophyta</taxon>
        <taxon>Tracheophyta</taxon>
        <taxon>Spermatophyta</taxon>
        <taxon>Pinopsida</taxon>
        <taxon>Pinidae</taxon>
        <taxon>Conifers II</taxon>
        <taxon>Cupressales</taxon>
        <taxon>Taxaceae</taxon>
        <taxon>Taxus</taxon>
    </lineage>
</organism>
<sequence length="63" mass="7352">YRSDEEDEYREIMEDMNSQSFAVFTRSQKKEQDTTKAGDKEVSKETPKESKTNEAPKESKVTE</sequence>
<dbReference type="AlphaFoldDB" id="A0AA38GLP8"/>
<keyword evidence="3" id="KW-1185">Reference proteome</keyword>
<name>A0AA38GLP8_TAXCH</name>
<feature type="compositionally biased region" description="Polar residues" evidence="1">
    <location>
        <begin position="16"/>
        <end position="26"/>
    </location>
</feature>
<evidence type="ECO:0000313" key="3">
    <source>
        <dbReference type="Proteomes" id="UP000824469"/>
    </source>
</evidence>
<protein>
    <submittedName>
        <fullName evidence="2">Uncharacterized protein</fullName>
    </submittedName>
</protein>
<accession>A0AA38GLP8</accession>
<feature type="non-terminal residue" evidence="2">
    <location>
        <position position="63"/>
    </location>
</feature>
<gene>
    <name evidence="2" type="ORF">KI387_004465</name>
</gene>
<dbReference type="EMBL" id="JAHRHJ020000002">
    <property type="protein sequence ID" value="KAH9324287.1"/>
    <property type="molecule type" value="Genomic_DNA"/>
</dbReference>
<feature type="region of interest" description="Disordered" evidence="1">
    <location>
        <begin position="1"/>
        <end position="63"/>
    </location>
</feature>